<dbReference type="RefSeq" id="WP_045448386.1">
    <property type="nucleotide sequence ID" value="NZ_BBIO01000015.1"/>
</dbReference>
<evidence type="ECO:0000259" key="2">
    <source>
        <dbReference type="Pfam" id="PF00850"/>
    </source>
</evidence>
<dbReference type="GO" id="GO:0040029">
    <property type="term" value="P:epigenetic regulation of gene expression"/>
    <property type="evidence" value="ECO:0007669"/>
    <property type="project" value="TreeGrafter"/>
</dbReference>
<proteinExistence type="inferred from homology"/>
<dbReference type="InterPro" id="IPR023696">
    <property type="entry name" value="Ureohydrolase_dom_sf"/>
</dbReference>
<gene>
    <name evidence="3" type="ORF">M2A_2619</name>
</gene>
<dbReference type="PANTHER" id="PTHR10625">
    <property type="entry name" value="HISTONE DEACETYLASE HDAC1-RELATED"/>
    <property type="match status" value="1"/>
</dbReference>
<dbReference type="InterPro" id="IPR023801">
    <property type="entry name" value="His_deacetylse_dom"/>
</dbReference>
<dbReference type="PRINTS" id="PR01270">
    <property type="entry name" value="HDASUPER"/>
</dbReference>
<evidence type="ECO:0000313" key="4">
    <source>
        <dbReference type="Proteomes" id="UP000028702"/>
    </source>
</evidence>
<comment type="similarity">
    <text evidence="1">Belongs to the histone deacetylase family.</text>
</comment>
<feature type="domain" description="Histone deacetylase" evidence="2">
    <location>
        <begin position="20"/>
        <end position="306"/>
    </location>
</feature>
<dbReference type="CDD" id="cd11599">
    <property type="entry name" value="HDAC_classII_2"/>
    <property type="match status" value="1"/>
</dbReference>
<dbReference type="PANTHER" id="PTHR10625:SF10">
    <property type="entry name" value="HISTONE DEACETYLASE HDAC1"/>
    <property type="match status" value="1"/>
</dbReference>
<accession>A0A081BDK2</accession>
<organism evidence="3 4">
    <name type="scientific">Tepidicaulis marinus</name>
    <dbReference type="NCBI Taxonomy" id="1333998"/>
    <lineage>
        <taxon>Bacteria</taxon>
        <taxon>Pseudomonadati</taxon>
        <taxon>Pseudomonadota</taxon>
        <taxon>Alphaproteobacteria</taxon>
        <taxon>Hyphomicrobiales</taxon>
        <taxon>Parvibaculaceae</taxon>
        <taxon>Tepidicaulis</taxon>
    </lineage>
</organism>
<reference evidence="3 4" key="1">
    <citation type="submission" date="2014-07" db="EMBL/GenBank/DDBJ databases">
        <title>Tepidicaulis marinum gen. nov., sp. nov., a novel marine bacterium denitrifying nitrate to nitrous oxide strictly under microaerobic conditions.</title>
        <authorList>
            <person name="Takeuchi M."/>
            <person name="Yamagishi T."/>
            <person name="Kamagata Y."/>
            <person name="Oshima K."/>
            <person name="Hattori M."/>
            <person name="Katayama T."/>
            <person name="Hanada S."/>
            <person name="Tamaki H."/>
            <person name="Marumo K."/>
            <person name="Maeda H."/>
            <person name="Nedachi M."/>
            <person name="Iwasaki W."/>
            <person name="Suwa Y."/>
            <person name="Sakata S."/>
        </authorList>
    </citation>
    <scope>NUCLEOTIDE SEQUENCE [LARGE SCALE GENOMIC DNA]</scope>
    <source>
        <strain evidence="3 4">MA2</strain>
    </source>
</reference>
<dbReference type="eggNOG" id="COG0123">
    <property type="taxonomic scope" value="Bacteria"/>
</dbReference>
<keyword evidence="4" id="KW-1185">Reference proteome</keyword>
<dbReference type="Pfam" id="PF00850">
    <property type="entry name" value="Hist_deacetyl"/>
    <property type="match status" value="1"/>
</dbReference>
<dbReference type="SUPFAM" id="SSF52768">
    <property type="entry name" value="Arginase/deacetylase"/>
    <property type="match status" value="1"/>
</dbReference>
<dbReference type="STRING" id="1333998.M2A_2619"/>
<dbReference type="InterPro" id="IPR000286">
    <property type="entry name" value="HDACs"/>
</dbReference>
<sequence>MTTLLETHEACLAHETPQGHPECAARLKAVLGALEAPEFADLTRIAAPRAETKALVRVHSQAHIDAILSMVPEEGFARIDADTAMSPGSGEAALRAAGAAIDAVDRVMAGEAENAFCAIRPPGHHAEPNRAMGFCLFNNVAVAAQHLRAEYGLSRIAVVDFDVHHGNGTQAAFWDADGMYYISAHQSPLYPGTGAVSERGTHRNILNLPLKPAAGSDDFRLIVSEAILPALEMMKPEFLLISAGFDAHEADPLGGMGLKTADYYWVTQQLAAFARARVKGRIVSTLEGGYDLEALAEASAAHVRALMGR</sequence>
<name>A0A081BDK2_9HYPH</name>
<dbReference type="Proteomes" id="UP000028702">
    <property type="component" value="Unassembled WGS sequence"/>
</dbReference>
<dbReference type="Gene3D" id="3.40.800.20">
    <property type="entry name" value="Histone deacetylase domain"/>
    <property type="match status" value="1"/>
</dbReference>
<protein>
    <submittedName>
        <fullName evidence="3">Histone deacetylase superfamily protein</fullName>
    </submittedName>
</protein>
<evidence type="ECO:0000313" key="3">
    <source>
        <dbReference type="EMBL" id="GAK46120.1"/>
    </source>
</evidence>
<evidence type="ECO:0000256" key="1">
    <source>
        <dbReference type="ARBA" id="ARBA00005947"/>
    </source>
</evidence>
<dbReference type="AlphaFoldDB" id="A0A081BDK2"/>
<dbReference type="InterPro" id="IPR037138">
    <property type="entry name" value="His_deacetylse_dom_sf"/>
</dbReference>
<dbReference type="GO" id="GO:0004407">
    <property type="term" value="F:histone deacetylase activity"/>
    <property type="evidence" value="ECO:0007669"/>
    <property type="project" value="TreeGrafter"/>
</dbReference>
<dbReference type="EMBL" id="BBIO01000015">
    <property type="protein sequence ID" value="GAK46120.1"/>
    <property type="molecule type" value="Genomic_DNA"/>
</dbReference>
<comment type="caution">
    <text evidence="3">The sequence shown here is derived from an EMBL/GenBank/DDBJ whole genome shotgun (WGS) entry which is preliminary data.</text>
</comment>